<feature type="domain" description="Histidine kinase/HSP90-like ATPase" evidence="2">
    <location>
        <begin position="17"/>
        <end position="132"/>
    </location>
</feature>
<reference evidence="3" key="1">
    <citation type="submission" date="2022-10" db="EMBL/GenBank/DDBJ databases">
        <title>The complete genomes of actinobacterial strains from the NBC collection.</title>
        <authorList>
            <person name="Joergensen T.S."/>
            <person name="Alvarez Arevalo M."/>
            <person name="Sterndorff E.B."/>
            <person name="Faurdal D."/>
            <person name="Vuksanovic O."/>
            <person name="Mourched A.-S."/>
            <person name="Charusanti P."/>
            <person name="Shaw S."/>
            <person name="Blin K."/>
            <person name="Weber T."/>
        </authorList>
    </citation>
    <scope>NUCLEOTIDE SEQUENCE</scope>
    <source>
        <strain evidence="3">NBC_00003</strain>
    </source>
</reference>
<dbReference type="GO" id="GO:0005524">
    <property type="term" value="F:ATP binding"/>
    <property type="evidence" value="ECO:0007669"/>
    <property type="project" value="UniProtKB-KW"/>
</dbReference>
<dbReference type="PANTHER" id="PTHR35526:SF3">
    <property type="entry name" value="ANTI-SIGMA-F FACTOR RSBW"/>
    <property type="match status" value="1"/>
</dbReference>
<organism evidence="3">
    <name type="scientific">Streptomyces sp. NBC_00003</name>
    <dbReference type="NCBI Taxonomy" id="2903608"/>
    <lineage>
        <taxon>Bacteria</taxon>
        <taxon>Bacillati</taxon>
        <taxon>Actinomycetota</taxon>
        <taxon>Actinomycetes</taxon>
        <taxon>Kitasatosporales</taxon>
        <taxon>Streptomycetaceae</taxon>
        <taxon>Streptomyces</taxon>
    </lineage>
</organism>
<dbReference type="AlphaFoldDB" id="A0AAU2V252"/>
<dbReference type="InterPro" id="IPR003594">
    <property type="entry name" value="HATPase_dom"/>
</dbReference>
<dbReference type="CDD" id="cd16936">
    <property type="entry name" value="HATPase_RsbW-like"/>
    <property type="match status" value="1"/>
</dbReference>
<accession>A0AAU2V252</accession>
<dbReference type="EMBL" id="CP108318">
    <property type="protein sequence ID" value="WTW61510.1"/>
    <property type="molecule type" value="Genomic_DNA"/>
</dbReference>
<dbReference type="InterPro" id="IPR050267">
    <property type="entry name" value="Anti-sigma-factor_SerPK"/>
</dbReference>
<gene>
    <name evidence="3" type="ORF">OG549_13070</name>
</gene>
<keyword evidence="3" id="KW-0547">Nucleotide-binding</keyword>
<keyword evidence="1" id="KW-0808">Transferase</keyword>
<name>A0AAU2V252_9ACTN</name>
<evidence type="ECO:0000256" key="1">
    <source>
        <dbReference type="ARBA" id="ARBA00022527"/>
    </source>
</evidence>
<protein>
    <submittedName>
        <fullName evidence="3">ATP-binding protein</fullName>
    </submittedName>
</protein>
<evidence type="ECO:0000259" key="2">
    <source>
        <dbReference type="Pfam" id="PF13581"/>
    </source>
</evidence>
<dbReference type="SUPFAM" id="SSF55874">
    <property type="entry name" value="ATPase domain of HSP90 chaperone/DNA topoisomerase II/histidine kinase"/>
    <property type="match status" value="1"/>
</dbReference>
<proteinExistence type="predicted"/>
<dbReference type="Gene3D" id="3.30.565.10">
    <property type="entry name" value="Histidine kinase-like ATPase, C-terminal domain"/>
    <property type="match status" value="1"/>
</dbReference>
<keyword evidence="1" id="KW-0418">Kinase</keyword>
<evidence type="ECO:0000313" key="3">
    <source>
        <dbReference type="EMBL" id="WTW61510.1"/>
    </source>
</evidence>
<keyword evidence="3" id="KW-0067">ATP-binding</keyword>
<keyword evidence="1" id="KW-0723">Serine/threonine-protein kinase</keyword>
<dbReference type="GO" id="GO:0004674">
    <property type="term" value="F:protein serine/threonine kinase activity"/>
    <property type="evidence" value="ECO:0007669"/>
    <property type="project" value="UniProtKB-KW"/>
</dbReference>
<dbReference type="Pfam" id="PF13581">
    <property type="entry name" value="HATPase_c_2"/>
    <property type="match status" value="1"/>
</dbReference>
<dbReference type="PANTHER" id="PTHR35526">
    <property type="entry name" value="ANTI-SIGMA-F FACTOR RSBW-RELATED"/>
    <property type="match status" value="1"/>
</dbReference>
<sequence>MTAHDQPIAEQWQMQFTSNAKCVALVRKQVGKALKSWGYGTDSIDRTLLVCSELATNAVQHGHRPGYLFEVRMITAGTTCLVEVSDTSPVPPRPLSAGVDDEHGRGLQLVAALAEETGHHSRHPLGKTVWARLLLDAPKEEPDA</sequence>
<dbReference type="InterPro" id="IPR036890">
    <property type="entry name" value="HATPase_C_sf"/>
</dbReference>